<name>A0AB34KBV0_PRYPA</name>
<evidence type="ECO:0000256" key="1">
    <source>
        <dbReference type="SAM" id="MobiDB-lite"/>
    </source>
</evidence>
<reference evidence="2 3" key="1">
    <citation type="journal article" date="2024" name="Science">
        <title>Giant polyketide synthase enzymes in the biosynthesis of giant marine polyether toxins.</title>
        <authorList>
            <person name="Fallon T.R."/>
            <person name="Shende V.V."/>
            <person name="Wierzbicki I.H."/>
            <person name="Pendleton A.L."/>
            <person name="Watervoot N.F."/>
            <person name="Auber R.P."/>
            <person name="Gonzalez D.J."/>
            <person name="Wisecaver J.H."/>
            <person name="Moore B.S."/>
        </authorList>
    </citation>
    <scope>NUCLEOTIDE SEQUENCE [LARGE SCALE GENOMIC DNA]</scope>
    <source>
        <strain evidence="2 3">12B1</strain>
    </source>
</reference>
<dbReference type="AlphaFoldDB" id="A0AB34KBV0"/>
<dbReference type="EMBL" id="JBGBPQ010000001">
    <property type="protein sequence ID" value="KAL1530593.1"/>
    <property type="molecule type" value="Genomic_DNA"/>
</dbReference>
<evidence type="ECO:0000313" key="2">
    <source>
        <dbReference type="EMBL" id="KAL1530593.1"/>
    </source>
</evidence>
<protein>
    <submittedName>
        <fullName evidence="2">Uncharacterized protein</fullName>
    </submittedName>
</protein>
<dbReference type="Proteomes" id="UP001515480">
    <property type="component" value="Unassembled WGS sequence"/>
</dbReference>
<feature type="region of interest" description="Disordered" evidence="1">
    <location>
        <begin position="295"/>
        <end position="369"/>
    </location>
</feature>
<comment type="caution">
    <text evidence="2">The sequence shown here is derived from an EMBL/GenBank/DDBJ whole genome shotgun (WGS) entry which is preliminary data.</text>
</comment>
<feature type="compositionally biased region" description="Basic residues" evidence="1">
    <location>
        <begin position="23"/>
        <end position="32"/>
    </location>
</feature>
<organism evidence="2 3">
    <name type="scientific">Prymnesium parvum</name>
    <name type="common">Toxic golden alga</name>
    <dbReference type="NCBI Taxonomy" id="97485"/>
    <lineage>
        <taxon>Eukaryota</taxon>
        <taxon>Haptista</taxon>
        <taxon>Haptophyta</taxon>
        <taxon>Prymnesiophyceae</taxon>
        <taxon>Prymnesiales</taxon>
        <taxon>Prymnesiaceae</taxon>
        <taxon>Prymnesium</taxon>
    </lineage>
</organism>
<gene>
    <name evidence="2" type="ORF">AB1Y20_001493</name>
</gene>
<keyword evidence="3" id="KW-1185">Reference proteome</keyword>
<sequence length="369" mass="38796">MGRHGKTKAARPKGGGSSAARQLHWKAAHARRQGLSSRAHGGECARRAARVRLAEARLRAAEAAEGAGGGGAAASRRLELADALVHAGEGGRAVRVLRRCVASDAEDRGGARRRLAPLLLRLGEREEAARVLREWGGDGSAVMCACRLLLSLGGGAAPQACEAALGANGALCWLLAAPRARSAGAAREALPEALLELLRELRGELYGAAARPAAGGLEEALLLITGEFEGWAAGEGDGEWGSANEEGGGRLVRELCKLLPASLPEVSVGSGENSKLVAFMKELLDASAAEVRQLLDTPSDVDEEEEEGGEDGEEDGGEDGEEDREEDVDEGDEEEGEEEDDDEDDEDSDEDDEDSDEAEVEERKKHKGK</sequence>
<feature type="compositionally biased region" description="Acidic residues" evidence="1">
    <location>
        <begin position="299"/>
        <end position="360"/>
    </location>
</feature>
<accession>A0AB34KBV0</accession>
<evidence type="ECO:0000313" key="3">
    <source>
        <dbReference type="Proteomes" id="UP001515480"/>
    </source>
</evidence>
<feature type="region of interest" description="Disordered" evidence="1">
    <location>
        <begin position="1"/>
        <end position="41"/>
    </location>
</feature>
<feature type="compositionally biased region" description="Basic residues" evidence="1">
    <location>
        <begin position="1"/>
        <end position="11"/>
    </location>
</feature>
<proteinExistence type="predicted"/>